<dbReference type="PROSITE" id="PS50911">
    <property type="entry name" value="CHAP"/>
    <property type="match status" value="1"/>
</dbReference>
<accession>A0A7X9LBN4</accession>
<dbReference type="RefSeq" id="WP_193522738.1">
    <property type="nucleotide sequence ID" value="NZ_JABASA010000001.1"/>
</dbReference>
<protein>
    <submittedName>
        <fullName evidence="2">CHAP domain-containing protein</fullName>
    </submittedName>
</protein>
<dbReference type="SUPFAM" id="SSF54001">
    <property type="entry name" value="Cysteine proteinases"/>
    <property type="match status" value="1"/>
</dbReference>
<proteinExistence type="predicted"/>
<dbReference type="EMBL" id="JABASA010000001">
    <property type="protein sequence ID" value="NMD48120.1"/>
    <property type="molecule type" value="Genomic_DNA"/>
</dbReference>
<comment type="caution">
    <text evidence="2">The sequence shown here is derived from an EMBL/GenBank/DDBJ whole genome shotgun (WGS) entry which is preliminary data.</text>
</comment>
<evidence type="ECO:0000313" key="3">
    <source>
        <dbReference type="Proteomes" id="UP000532121"/>
    </source>
</evidence>
<feature type="domain" description="Peptidase C51" evidence="1">
    <location>
        <begin position="28"/>
        <end position="152"/>
    </location>
</feature>
<dbReference type="AlphaFoldDB" id="A0A7X9LBN4"/>
<sequence>MGTVKVDKKNIILTGFYNARLNSQQEEQLMYKLPDEQTVKISSEGNTCTEGEAAWYIYNRCAQLGKTVSSHWGAASEWCEKAQQEGYSVGNAAKVGAVACFLTDDADGNKKGHLAFVEYLNSDGSFVVSEMPEPKILNWRCISPQAQVAFIYL</sequence>
<evidence type="ECO:0000259" key="1">
    <source>
        <dbReference type="PROSITE" id="PS50911"/>
    </source>
</evidence>
<evidence type="ECO:0000313" key="2">
    <source>
        <dbReference type="EMBL" id="NMD48120.1"/>
    </source>
</evidence>
<organism evidence="2 3">
    <name type="scientific">Streptococcus ratti</name>
    <dbReference type="NCBI Taxonomy" id="1341"/>
    <lineage>
        <taxon>Bacteria</taxon>
        <taxon>Bacillati</taxon>
        <taxon>Bacillota</taxon>
        <taxon>Bacilli</taxon>
        <taxon>Lactobacillales</taxon>
        <taxon>Streptococcaceae</taxon>
        <taxon>Streptococcus</taxon>
    </lineage>
</organism>
<dbReference type="Gene3D" id="3.90.1720.10">
    <property type="entry name" value="endopeptidase domain like (from Nostoc punctiforme)"/>
    <property type="match status" value="1"/>
</dbReference>
<name>A0A7X9LBN4_STRRT</name>
<dbReference type="InterPro" id="IPR038765">
    <property type="entry name" value="Papain-like_cys_pep_sf"/>
</dbReference>
<dbReference type="Pfam" id="PF05257">
    <property type="entry name" value="CHAP"/>
    <property type="match status" value="1"/>
</dbReference>
<reference evidence="2 3" key="1">
    <citation type="submission" date="2020-04" db="EMBL/GenBank/DDBJ databases">
        <title>MicrobeNet Type strains.</title>
        <authorList>
            <person name="Nicholson A.C."/>
        </authorList>
    </citation>
    <scope>NUCLEOTIDE SEQUENCE [LARGE SCALE GENOMIC DNA]</scope>
    <source>
        <strain evidence="2 3">DSM 22768</strain>
    </source>
</reference>
<gene>
    <name evidence="2" type="ORF">HHO37_00185</name>
</gene>
<dbReference type="InterPro" id="IPR007921">
    <property type="entry name" value="CHAP_dom"/>
</dbReference>
<dbReference type="Proteomes" id="UP000532121">
    <property type="component" value="Unassembled WGS sequence"/>
</dbReference>